<evidence type="ECO:0000259" key="2">
    <source>
        <dbReference type="PROSITE" id="PS51437"/>
    </source>
</evidence>
<feature type="region of interest" description="Disordered" evidence="1">
    <location>
        <begin position="52"/>
        <end position="79"/>
    </location>
</feature>
<dbReference type="Pfam" id="PF03859">
    <property type="entry name" value="CG-1"/>
    <property type="match status" value="1"/>
</dbReference>
<dbReference type="Proteomes" id="UP000050525">
    <property type="component" value="Unassembled WGS sequence"/>
</dbReference>
<evidence type="ECO:0000313" key="3">
    <source>
        <dbReference type="EMBL" id="KYO17340.1"/>
    </source>
</evidence>
<comment type="caution">
    <text evidence="3">The sequence shown here is derived from an EMBL/GenBank/DDBJ whole genome shotgun (WGS) entry which is preliminary data.</text>
</comment>
<dbReference type="PROSITE" id="PS51437">
    <property type="entry name" value="CG_1"/>
    <property type="match status" value="1"/>
</dbReference>
<dbReference type="InterPro" id="IPR005559">
    <property type="entry name" value="CG-1_dom"/>
</dbReference>
<organism evidence="3 4">
    <name type="scientific">Alligator mississippiensis</name>
    <name type="common">American alligator</name>
    <dbReference type="NCBI Taxonomy" id="8496"/>
    <lineage>
        <taxon>Eukaryota</taxon>
        <taxon>Metazoa</taxon>
        <taxon>Chordata</taxon>
        <taxon>Craniata</taxon>
        <taxon>Vertebrata</taxon>
        <taxon>Euteleostomi</taxon>
        <taxon>Archelosauria</taxon>
        <taxon>Archosauria</taxon>
        <taxon>Crocodylia</taxon>
        <taxon>Alligatoridae</taxon>
        <taxon>Alligatorinae</taxon>
        <taxon>Alligator</taxon>
    </lineage>
</organism>
<dbReference type="EMBL" id="AKHW03007022">
    <property type="protein sequence ID" value="KYO17340.1"/>
    <property type="molecule type" value="Genomic_DNA"/>
</dbReference>
<accession>A0A151LYN1</accession>
<sequence length="79" mass="8844">MAVSTEWAHWCLYGCYVHSSIIPTFHRRCYWLLQVLQLHAGERHQLAAGMRLQGHHQSQPGPCVCASSGSERPRTGPGC</sequence>
<feature type="domain" description="CG-1" evidence="2">
    <location>
        <begin position="1"/>
        <end position="54"/>
    </location>
</feature>
<evidence type="ECO:0000256" key="1">
    <source>
        <dbReference type="SAM" id="MobiDB-lite"/>
    </source>
</evidence>
<dbReference type="GO" id="GO:0003677">
    <property type="term" value="F:DNA binding"/>
    <property type="evidence" value="ECO:0007669"/>
    <property type="project" value="InterPro"/>
</dbReference>
<dbReference type="AlphaFoldDB" id="A0A151LYN1"/>
<proteinExistence type="predicted"/>
<protein>
    <recommendedName>
        <fullName evidence="2">CG-1 domain-containing protein</fullName>
    </recommendedName>
</protein>
<reference evidence="3 4" key="1">
    <citation type="journal article" date="2012" name="Genome Biol.">
        <title>Sequencing three crocodilian genomes to illuminate the evolution of archosaurs and amniotes.</title>
        <authorList>
            <person name="St John J.A."/>
            <person name="Braun E.L."/>
            <person name="Isberg S.R."/>
            <person name="Miles L.G."/>
            <person name="Chong A.Y."/>
            <person name="Gongora J."/>
            <person name="Dalzell P."/>
            <person name="Moran C."/>
            <person name="Bed'hom B."/>
            <person name="Abzhanov A."/>
            <person name="Burgess S.C."/>
            <person name="Cooksey A.M."/>
            <person name="Castoe T.A."/>
            <person name="Crawford N.G."/>
            <person name="Densmore L.D."/>
            <person name="Drew J.C."/>
            <person name="Edwards S.V."/>
            <person name="Faircloth B.C."/>
            <person name="Fujita M.K."/>
            <person name="Greenwold M.J."/>
            <person name="Hoffmann F.G."/>
            <person name="Howard J.M."/>
            <person name="Iguchi T."/>
            <person name="Janes D.E."/>
            <person name="Khan S.Y."/>
            <person name="Kohno S."/>
            <person name="de Koning A.J."/>
            <person name="Lance S.L."/>
            <person name="McCarthy F.M."/>
            <person name="McCormack J.E."/>
            <person name="Merchant M.E."/>
            <person name="Peterson D.G."/>
            <person name="Pollock D.D."/>
            <person name="Pourmand N."/>
            <person name="Raney B.J."/>
            <person name="Roessler K.A."/>
            <person name="Sanford J.R."/>
            <person name="Sawyer R.H."/>
            <person name="Schmidt C.J."/>
            <person name="Triplett E.W."/>
            <person name="Tuberville T.D."/>
            <person name="Venegas-Anaya M."/>
            <person name="Howard J.T."/>
            <person name="Jarvis E.D."/>
            <person name="Guillette L.J.Jr."/>
            <person name="Glenn T.C."/>
            <person name="Green R.E."/>
            <person name="Ray D.A."/>
        </authorList>
    </citation>
    <scope>NUCLEOTIDE SEQUENCE [LARGE SCALE GENOMIC DNA]</scope>
    <source>
        <strain evidence="3">KSC_2009_1</strain>
    </source>
</reference>
<keyword evidence="4" id="KW-1185">Reference proteome</keyword>
<gene>
    <name evidence="3" type="ORF">Y1Q_0011831</name>
</gene>
<evidence type="ECO:0000313" key="4">
    <source>
        <dbReference type="Proteomes" id="UP000050525"/>
    </source>
</evidence>
<name>A0A151LYN1_ALLMI</name>